<dbReference type="EMBL" id="JAPWDO010000001">
    <property type="protein sequence ID" value="KAJ5486401.1"/>
    <property type="molecule type" value="Genomic_DNA"/>
</dbReference>
<feature type="compositionally biased region" description="Basic residues" evidence="1">
    <location>
        <begin position="69"/>
        <end position="81"/>
    </location>
</feature>
<dbReference type="OrthoDB" id="4346499at2759"/>
<evidence type="ECO:0000313" key="3">
    <source>
        <dbReference type="Proteomes" id="UP001147760"/>
    </source>
</evidence>
<evidence type="ECO:0000313" key="2">
    <source>
        <dbReference type="EMBL" id="KAJ5486401.1"/>
    </source>
</evidence>
<feature type="compositionally biased region" description="Low complexity" evidence="1">
    <location>
        <begin position="275"/>
        <end position="285"/>
    </location>
</feature>
<evidence type="ECO:0000256" key="1">
    <source>
        <dbReference type="SAM" id="MobiDB-lite"/>
    </source>
</evidence>
<sequence>MSAIPKDNVQASTRLKDPTHAKQNFFDVDSSESMATPATKKRKRDRSRAKRLRMSSSMETVSPGSIHSKTSKTSKSSHKRSPKESKRDKRATKSAMSREMQQCTPPEPTRLELPPKPSSEQKAVNDNVSTNTNPFELADLPPSEFLFPATWVSECLPEQHDEVLTPYNPVLRAVSLYNQRIWSQCGGKCETWLARQVYDELDDISTRIEDIMRGIRVMLEMRGPSNDFEGLGEHHFEAEESHGGFKGGGPEDPLELSDEDDNALFASGTDEPSSSDEFSGFSGDE</sequence>
<feature type="compositionally biased region" description="Polar residues" evidence="1">
    <location>
        <begin position="54"/>
        <end position="63"/>
    </location>
</feature>
<feature type="region of interest" description="Disordered" evidence="1">
    <location>
        <begin position="239"/>
        <end position="285"/>
    </location>
</feature>
<gene>
    <name evidence="2" type="ORF">N7530_000701</name>
</gene>
<reference evidence="2" key="2">
    <citation type="journal article" date="2023" name="IMA Fungus">
        <title>Comparative genomic study of the Penicillium genus elucidates a diverse pangenome and 15 lateral gene transfer events.</title>
        <authorList>
            <person name="Petersen C."/>
            <person name="Sorensen T."/>
            <person name="Nielsen M.R."/>
            <person name="Sondergaard T.E."/>
            <person name="Sorensen J.L."/>
            <person name="Fitzpatrick D.A."/>
            <person name="Frisvad J.C."/>
            <person name="Nielsen K.L."/>
        </authorList>
    </citation>
    <scope>NUCLEOTIDE SEQUENCE</scope>
    <source>
        <strain evidence="2">IBT 17660</strain>
    </source>
</reference>
<organism evidence="2 3">
    <name type="scientific">Penicillium desertorum</name>
    <dbReference type="NCBI Taxonomy" id="1303715"/>
    <lineage>
        <taxon>Eukaryota</taxon>
        <taxon>Fungi</taxon>
        <taxon>Dikarya</taxon>
        <taxon>Ascomycota</taxon>
        <taxon>Pezizomycotina</taxon>
        <taxon>Eurotiomycetes</taxon>
        <taxon>Eurotiomycetidae</taxon>
        <taxon>Eurotiales</taxon>
        <taxon>Aspergillaceae</taxon>
        <taxon>Penicillium</taxon>
    </lineage>
</organism>
<name>A0A9W9X9A1_9EURO</name>
<dbReference type="AlphaFoldDB" id="A0A9W9X9A1"/>
<proteinExistence type="predicted"/>
<feature type="compositionally biased region" description="Acidic residues" evidence="1">
    <location>
        <begin position="252"/>
        <end position="262"/>
    </location>
</feature>
<protein>
    <submittedName>
        <fullName evidence="2">Uncharacterized protein</fullName>
    </submittedName>
</protein>
<comment type="caution">
    <text evidence="2">The sequence shown here is derived from an EMBL/GenBank/DDBJ whole genome shotgun (WGS) entry which is preliminary data.</text>
</comment>
<feature type="region of interest" description="Disordered" evidence="1">
    <location>
        <begin position="1"/>
        <end position="125"/>
    </location>
</feature>
<dbReference type="Proteomes" id="UP001147760">
    <property type="component" value="Unassembled WGS sequence"/>
</dbReference>
<feature type="compositionally biased region" description="Basic residues" evidence="1">
    <location>
        <begin position="39"/>
        <end position="53"/>
    </location>
</feature>
<keyword evidence="3" id="KW-1185">Reference proteome</keyword>
<accession>A0A9W9X9A1</accession>
<reference evidence="2" key="1">
    <citation type="submission" date="2022-12" db="EMBL/GenBank/DDBJ databases">
        <authorList>
            <person name="Petersen C."/>
        </authorList>
    </citation>
    <scope>NUCLEOTIDE SEQUENCE</scope>
    <source>
        <strain evidence="2">IBT 17660</strain>
    </source>
</reference>